<feature type="domain" description="BED-type" evidence="5">
    <location>
        <begin position="77"/>
        <end position="121"/>
    </location>
</feature>
<name>A0AAV0S3R0_9ROSI</name>
<evidence type="ECO:0000259" key="5">
    <source>
        <dbReference type="Pfam" id="PF02892"/>
    </source>
</evidence>
<evidence type="ECO:0000256" key="4">
    <source>
        <dbReference type="SAM" id="MobiDB-lite"/>
    </source>
</evidence>
<dbReference type="Proteomes" id="UP001154282">
    <property type="component" value="Unassembled WGS sequence"/>
</dbReference>
<evidence type="ECO:0000256" key="3">
    <source>
        <dbReference type="ARBA" id="ARBA00022833"/>
    </source>
</evidence>
<feature type="compositionally biased region" description="Acidic residues" evidence="4">
    <location>
        <begin position="26"/>
        <end position="45"/>
    </location>
</feature>
<dbReference type="Pfam" id="PF02892">
    <property type="entry name" value="zf-BED"/>
    <property type="match status" value="1"/>
</dbReference>
<dbReference type="GO" id="GO:0008270">
    <property type="term" value="F:zinc ion binding"/>
    <property type="evidence" value="ECO:0007669"/>
    <property type="project" value="UniProtKB-KW"/>
</dbReference>
<keyword evidence="7" id="KW-1185">Reference proteome</keyword>
<keyword evidence="2" id="KW-0863">Zinc-finger</keyword>
<evidence type="ECO:0000256" key="2">
    <source>
        <dbReference type="ARBA" id="ARBA00022771"/>
    </source>
</evidence>
<evidence type="ECO:0000313" key="7">
    <source>
        <dbReference type="Proteomes" id="UP001154282"/>
    </source>
</evidence>
<keyword evidence="1" id="KW-0479">Metal-binding</keyword>
<keyword evidence="3" id="KW-0862">Zinc</keyword>
<feature type="compositionally biased region" description="Basic residues" evidence="4">
    <location>
        <begin position="1"/>
        <end position="10"/>
    </location>
</feature>
<dbReference type="GO" id="GO:1990837">
    <property type="term" value="F:sequence-specific double-stranded DNA binding"/>
    <property type="evidence" value="ECO:0007669"/>
    <property type="project" value="TreeGrafter"/>
</dbReference>
<accession>A0AAV0S3R0</accession>
<sequence>MKSKGSKGKRAQAPISSSNVLNVSEAECDDVGMDSSSGEEMEIENDASTSKVAASDHIGSASTHIESPMPKGRRLRSKVWVQFRRYKKDGLFKASCIKCGKTYAPKSPRNGTSALRNHMSKPCGDGKGTAQQLLNTIRGELDEGDGSVLGSWKFDQAAIRKGLAYMIIVDELPLKCSSCTSLS</sequence>
<feature type="region of interest" description="Disordered" evidence="4">
    <location>
        <begin position="1"/>
        <end position="71"/>
    </location>
</feature>
<dbReference type="EMBL" id="CAMGYJ010000011">
    <property type="protein sequence ID" value="CAI0626726.1"/>
    <property type="molecule type" value="Genomic_DNA"/>
</dbReference>
<gene>
    <name evidence="6" type="ORF">LITE_LOCUS50973</name>
</gene>
<dbReference type="PANTHER" id="PTHR34396">
    <property type="entry name" value="OS03G0264950 PROTEIN-RELATED"/>
    <property type="match status" value="1"/>
</dbReference>
<dbReference type="AlphaFoldDB" id="A0AAV0S3R0"/>
<dbReference type="InterPro" id="IPR003656">
    <property type="entry name" value="Znf_BED"/>
</dbReference>
<evidence type="ECO:0000313" key="6">
    <source>
        <dbReference type="EMBL" id="CAI0626726.1"/>
    </source>
</evidence>
<dbReference type="PANTHER" id="PTHR34396:SF27">
    <property type="entry name" value="OS08G0208700 PROTEIN"/>
    <property type="match status" value="1"/>
</dbReference>
<reference evidence="6" key="1">
    <citation type="submission" date="2022-08" db="EMBL/GenBank/DDBJ databases">
        <authorList>
            <person name="Gutierrez-Valencia J."/>
        </authorList>
    </citation>
    <scope>NUCLEOTIDE SEQUENCE</scope>
</reference>
<proteinExistence type="predicted"/>
<dbReference type="GO" id="GO:0005634">
    <property type="term" value="C:nucleus"/>
    <property type="evidence" value="ECO:0007669"/>
    <property type="project" value="TreeGrafter"/>
</dbReference>
<comment type="caution">
    <text evidence="6">The sequence shown here is derived from an EMBL/GenBank/DDBJ whole genome shotgun (WGS) entry which is preliminary data.</text>
</comment>
<evidence type="ECO:0000256" key="1">
    <source>
        <dbReference type="ARBA" id="ARBA00022723"/>
    </source>
</evidence>
<dbReference type="InterPro" id="IPR053031">
    <property type="entry name" value="Cuticle_assoc_protein"/>
</dbReference>
<dbReference type="SMART" id="SM00614">
    <property type="entry name" value="ZnF_BED"/>
    <property type="match status" value="1"/>
</dbReference>
<organism evidence="6 7">
    <name type="scientific">Linum tenue</name>
    <dbReference type="NCBI Taxonomy" id="586396"/>
    <lineage>
        <taxon>Eukaryota</taxon>
        <taxon>Viridiplantae</taxon>
        <taxon>Streptophyta</taxon>
        <taxon>Embryophyta</taxon>
        <taxon>Tracheophyta</taxon>
        <taxon>Spermatophyta</taxon>
        <taxon>Magnoliopsida</taxon>
        <taxon>eudicotyledons</taxon>
        <taxon>Gunneridae</taxon>
        <taxon>Pentapetalae</taxon>
        <taxon>rosids</taxon>
        <taxon>fabids</taxon>
        <taxon>Malpighiales</taxon>
        <taxon>Linaceae</taxon>
        <taxon>Linum</taxon>
    </lineage>
</organism>
<protein>
    <recommendedName>
        <fullName evidence="5">BED-type domain-containing protein</fullName>
    </recommendedName>
</protein>
<dbReference type="GO" id="GO:0006357">
    <property type="term" value="P:regulation of transcription by RNA polymerase II"/>
    <property type="evidence" value="ECO:0007669"/>
    <property type="project" value="TreeGrafter"/>
</dbReference>